<organism evidence="8 9">
    <name type="scientific">Candidatus Muproteobacteria bacterium RBG_16_64_11</name>
    <dbReference type="NCBI Taxonomy" id="1817758"/>
    <lineage>
        <taxon>Bacteria</taxon>
        <taxon>Pseudomonadati</taxon>
        <taxon>Pseudomonadota</taxon>
        <taxon>Candidatus Muproteobacteria</taxon>
    </lineage>
</organism>
<evidence type="ECO:0000259" key="7">
    <source>
        <dbReference type="Pfam" id="PF00361"/>
    </source>
</evidence>
<evidence type="ECO:0000256" key="4">
    <source>
        <dbReference type="ARBA" id="ARBA00023136"/>
    </source>
</evidence>
<dbReference type="PANTHER" id="PTHR22773">
    <property type="entry name" value="NADH DEHYDROGENASE"/>
    <property type="match status" value="1"/>
</dbReference>
<evidence type="ECO:0000313" key="9">
    <source>
        <dbReference type="Proteomes" id="UP000177925"/>
    </source>
</evidence>
<comment type="subunit">
    <text evidence="5">NDH-1 is composed of 14 different subunits. Subunits NuoA, H, J, K, L, M, N constitute the membrane sector of the complex.</text>
</comment>
<dbReference type="GO" id="GO:0008137">
    <property type="term" value="F:NADH dehydrogenase (ubiquinone) activity"/>
    <property type="evidence" value="ECO:0007669"/>
    <property type="project" value="InterPro"/>
</dbReference>
<keyword evidence="5" id="KW-0520">NAD</keyword>
<dbReference type="STRING" id="1817758.A2150_03580"/>
<feature type="transmembrane region" description="Helical" evidence="5">
    <location>
        <begin position="38"/>
        <end position="58"/>
    </location>
</feature>
<dbReference type="Proteomes" id="UP000177925">
    <property type="component" value="Unassembled WGS sequence"/>
</dbReference>
<feature type="transmembrane region" description="Helical" evidence="5">
    <location>
        <begin position="160"/>
        <end position="181"/>
    </location>
</feature>
<dbReference type="GO" id="GO:0012505">
    <property type="term" value="C:endomembrane system"/>
    <property type="evidence" value="ECO:0007669"/>
    <property type="project" value="UniProtKB-SubCell"/>
</dbReference>
<comment type="similarity">
    <text evidence="5">Belongs to the complex I subunit 2 family.</text>
</comment>
<feature type="transmembrane region" description="Helical" evidence="5">
    <location>
        <begin position="78"/>
        <end position="96"/>
    </location>
</feature>
<dbReference type="EMBL" id="MFSS01000082">
    <property type="protein sequence ID" value="OGI42680.1"/>
    <property type="molecule type" value="Genomic_DNA"/>
</dbReference>
<evidence type="ECO:0000256" key="2">
    <source>
        <dbReference type="ARBA" id="ARBA00022692"/>
    </source>
</evidence>
<keyword evidence="5" id="KW-0874">Quinone</keyword>
<evidence type="ECO:0000256" key="6">
    <source>
        <dbReference type="RuleBase" id="RU000320"/>
    </source>
</evidence>
<feature type="transmembrane region" description="Helical" evidence="5">
    <location>
        <begin position="108"/>
        <end position="125"/>
    </location>
</feature>
<evidence type="ECO:0000313" key="8">
    <source>
        <dbReference type="EMBL" id="OGI42680.1"/>
    </source>
</evidence>
<dbReference type="GO" id="GO:0005886">
    <property type="term" value="C:plasma membrane"/>
    <property type="evidence" value="ECO:0007669"/>
    <property type="project" value="UniProtKB-SubCell"/>
</dbReference>
<keyword evidence="4 5" id="KW-0472">Membrane</keyword>
<feature type="transmembrane region" description="Helical" evidence="5">
    <location>
        <begin position="242"/>
        <end position="264"/>
    </location>
</feature>
<dbReference type="AlphaFoldDB" id="A0A1F6TC18"/>
<gene>
    <name evidence="5" type="primary">nuoN</name>
    <name evidence="8" type="ORF">A2150_03580</name>
</gene>
<keyword evidence="5" id="KW-1278">Translocase</keyword>
<dbReference type="EC" id="7.1.1.-" evidence="5"/>
<keyword evidence="5" id="KW-0813">Transport</keyword>
<comment type="caution">
    <text evidence="8">The sequence shown here is derived from an EMBL/GenBank/DDBJ whole genome shotgun (WGS) entry which is preliminary data.</text>
</comment>
<comment type="catalytic activity">
    <reaction evidence="5">
        <text>a quinone + NADH + 5 H(+)(in) = a quinol + NAD(+) + 4 H(+)(out)</text>
        <dbReference type="Rhea" id="RHEA:57888"/>
        <dbReference type="ChEBI" id="CHEBI:15378"/>
        <dbReference type="ChEBI" id="CHEBI:24646"/>
        <dbReference type="ChEBI" id="CHEBI:57540"/>
        <dbReference type="ChEBI" id="CHEBI:57945"/>
        <dbReference type="ChEBI" id="CHEBI:132124"/>
    </reaction>
</comment>
<evidence type="ECO:0000256" key="3">
    <source>
        <dbReference type="ARBA" id="ARBA00022989"/>
    </source>
</evidence>
<evidence type="ECO:0000256" key="1">
    <source>
        <dbReference type="ARBA" id="ARBA00004127"/>
    </source>
</evidence>
<proteinExistence type="inferred from homology"/>
<dbReference type="InterPro" id="IPR010096">
    <property type="entry name" value="NADH-Q_OxRdtase_suN/2"/>
</dbReference>
<dbReference type="GO" id="GO:0050136">
    <property type="term" value="F:NADH dehydrogenase (quinone) (non-electrogenic) activity"/>
    <property type="evidence" value="ECO:0007669"/>
    <property type="project" value="UniProtKB-UniRule"/>
</dbReference>
<comment type="function">
    <text evidence="5">NDH-1 shuttles electrons from NADH, via FMN and iron-sulfur (Fe-S) centers, to quinones in the respiratory chain. The immediate electron acceptor for the enzyme in this species is believed to be ubiquinone. Couples the redox reaction to proton translocation (for every two electrons transferred, four hydrogen ions are translocated across the cytoplasmic membrane), and thus conserves the redox energy in a proton gradient.</text>
</comment>
<dbReference type="GO" id="GO:0042773">
    <property type="term" value="P:ATP synthesis coupled electron transport"/>
    <property type="evidence" value="ECO:0007669"/>
    <property type="project" value="InterPro"/>
</dbReference>
<keyword evidence="3 5" id="KW-1133">Transmembrane helix</keyword>
<dbReference type="PRINTS" id="PR01434">
    <property type="entry name" value="NADHDHGNASE5"/>
</dbReference>
<protein>
    <recommendedName>
        <fullName evidence="5">NADH-quinone oxidoreductase subunit N</fullName>
        <ecNumber evidence="5">7.1.1.-</ecNumber>
    </recommendedName>
    <alternativeName>
        <fullName evidence="5">NADH dehydrogenase I subunit N</fullName>
    </alternativeName>
    <alternativeName>
        <fullName evidence="5">NDH-1 subunit N</fullName>
    </alternativeName>
</protein>
<feature type="transmembrane region" description="Helical" evidence="5">
    <location>
        <begin position="201"/>
        <end position="222"/>
    </location>
</feature>
<feature type="transmembrane region" description="Helical" evidence="5">
    <location>
        <begin position="370"/>
        <end position="387"/>
    </location>
</feature>
<keyword evidence="5" id="KW-1003">Cell membrane</keyword>
<dbReference type="GO" id="GO:0048038">
    <property type="term" value="F:quinone binding"/>
    <property type="evidence" value="ECO:0007669"/>
    <property type="project" value="UniProtKB-KW"/>
</dbReference>
<feature type="domain" description="NADH:quinone oxidoreductase/Mrp antiporter transmembrane" evidence="7">
    <location>
        <begin position="125"/>
        <end position="420"/>
    </location>
</feature>
<sequence>MNPILTELTPLFPEIFVLAMACAILLIDLSLSQARRHVSFGLALLTLVGAAAITLADHSGVARSAFHGMFLDDLMSDVLKLGIYALTFTVFVYSRAYLAARGMYRGEYFVLGLFGVLGMMVMASAGHLLVLYLGLELLSLSLYAMVAFQRDSYPATEAAMKYFVLGALASGMLLYGMSMLYGVTGSLDIATVRQAVTGVSAANNVVLIFGLVFVLAGLAFKLGAVPFHMWIPDVYHGAPTSVTLYIATAPKLAAFAMVLRLLVGGLQDLAVAWQDMLIIMAILSMAVGNIIAIAQTNIKRMLAYSAISHMGFFLLGILSAGANGYGSALFYILVYAVMSLGAFGMVILLSRAGHEAEQLDDFRGLNQRSPWYAFLMLLLMFSMAGVPPTAGFYAKLAVIQSVVQIDLVWLAAVAVLFSVIGAFYYLRVVKLMYFDAPADTNAIQSSLDVRALLTVNALALVAVTPWLGAFLELCSRAIQTLA</sequence>
<dbReference type="HAMAP" id="MF_00445">
    <property type="entry name" value="NDH1_NuoN_1"/>
    <property type="match status" value="1"/>
</dbReference>
<name>A0A1F6TC18_9PROT</name>
<feature type="transmembrane region" description="Helical" evidence="5">
    <location>
        <begin position="407"/>
        <end position="426"/>
    </location>
</feature>
<comment type="subcellular location">
    <subcellularLocation>
        <location evidence="5">Cell membrane</location>
        <topology evidence="5">Multi-pass membrane protein</topology>
    </subcellularLocation>
    <subcellularLocation>
        <location evidence="1">Endomembrane system</location>
        <topology evidence="1">Multi-pass membrane protein</topology>
    </subcellularLocation>
    <subcellularLocation>
        <location evidence="6">Membrane</location>
        <topology evidence="6">Multi-pass membrane protein</topology>
    </subcellularLocation>
</comment>
<feature type="transmembrane region" description="Helical" evidence="5">
    <location>
        <begin position="276"/>
        <end position="294"/>
    </location>
</feature>
<reference evidence="8 9" key="1">
    <citation type="journal article" date="2016" name="Nat. Commun.">
        <title>Thousands of microbial genomes shed light on interconnected biogeochemical processes in an aquifer system.</title>
        <authorList>
            <person name="Anantharaman K."/>
            <person name="Brown C.T."/>
            <person name="Hug L.A."/>
            <person name="Sharon I."/>
            <person name="Castelle C.J."/>
            <person name="Probst A.J."/>
            <person name="Thomas B.C."/>
            <person name="Singh A."/>
            <person name="Wilkins M.J."/>
            <person name="Karaoz U."/>
            <person name="Brodie E.L."/>
            <person name="Williams K.H."/>
            <person name="Hubbard S.S."/>
            <person name="Banfield J.F."/>
        </authorList>
    </citation>
    <scope>NUCLEOTIDE SEQUENCE [LARGE SCALE GENOMIC DNA]</scope>
</reference>
<keyword evidence="5" id="KW-0830">Ubiquinone</keyword>
<dbReference type="NCBIfam" id="TIGR01770">
    <property type="entry name" value="NDH_I_N"/>
    <property type="match status" value="1"/>
</dbReference>
<dbReference type="InterPro" id="IPR001750">
    <property type="entry name" value="ND/Mrp_TM"/>
</dbReference>
<dbReference type="Pfam" id="PF00361">
    <property type="entry name" value="Proton_antipo_M"/>
    <property type="match status" value="1"/>
</dbReference>
<feature type="transmembrane region" description="Helical" evidence="5">
    <location>
        <begin position="301"/>
        <end position="322"/>
    </location>
</feature>
<feature type="transmembrane region" description="Helical" evidence="5">
    <location>
        <begin position="12"/>
        <end position="31"/>
    </location>
</feature>
<evidence type="ECO:0000256" key="5">
    <source>
        <dbReference type="HAMAP-Rule" id="MF_00445"/>
    </source>
</evidence>
<dbReference type="NCBIfam" id="NF004442">
    <property type="entry name" value="PRK05777.1-5"/>
    <property type="match status" value="1"/>
</dbReference>
<keyword evidence="2 5" id="KW-0812">Transmembrane</keyword>
<feature type="transmembrane region" description="Helical" evidence="5">
    <location>
        <begin position="447"/>
        <end position="467"/>
    </location>
</feature>
<accession>A0A1F6TC18</accession>
<feature type="transmembrane region" description="Helical" evidence="5">
    <location>
        <begin position="328"/>
        <end position="349"/>
    </location>
</feature>